<dbReference type="Proteomes" id="UP000029981">
    <property type="component" value="Chromosome 4"/>
</dbReference>
<reference evidence="2 3" key="1">
    <citation type="journal article" date="2009" name="Nat. Genet.">
        <title>The genome of the cucumber, Cucumis sativus L.</title>
        <authorList>
            <person name="Huang S."/>
            <person name="Li R."/>
            <person name="Zhang Z."/>
            <person name="Li L."/>
            <person name="Gu X."/>
            <person name="Fan W."/>
            <person name="Lucas W.J."/>
            <person name="Wang X."/>
            <person name="Xie B."/>
            <person name="Ni P."/>
            <person name="Ren Y."/>
            <person name="Zhu H."/>
            <person name="Li J."/>
            <person name="Lin K."/>
            <person name="Jin W."/>
            <person name="Fei Z."/>
            <person name="Li G."/>
            <person name="Staub J."/>
            <person name="Kilian A."/>
            <person name="van der Vossen E.A."/>
            <person name="Wu Y."/>
            <person name="Guo J."/>
            <person name="He J."/>
            <person name="Jia Z."/>
            <person name="Ren Y."/>
            <person name="Tian G."/>
            <person name="Lu Y."/>
            <person name="Ruan J."/>
            <person name="Qian W."/>
            <person name="Wang M."/>
            <person name="Huang Q."/>
            <person name="Li B."/>
            <person name="Xuan Z."/>
            <person name="Cao J."/>
            <person name="Asan"/>
            <person name="Wu Z."/>
            <person name="Zhang J."/>
            <person name="Cai Q."/>
            <person name="Bai Y."/>
            <person name="Zhao B."/>
            <person name="Han Y."/>
            <person name="Li Y."/>
            <person name="Li X."/>
            <person name="Wang S."/>
            <person name="Shi Q."/>
            <person name="Liu S."/>
            <person name="Cho W.K."/>
            <person name="Kim J.Y."/>
            <person name="Xu Y."/>
            <person name="Heller-Uszynska K."/>
            <person name="Miao H."/>
            <person name="Cheng Z."/>
            <person name="Zhang S."/>
            <person name="Wu J."/>
            <person name="Yang Y."/>
            <person name="Kang H."/>
            <person name="Li M."/>
            <person name="Liang H."/>
            <person name="Ren X."/>
            <person name="Shi Z."/>
            <person name="Wen M."/>
            <person name="Jian M."/>
            <person name="Yang H."/>
            <person name="Zhang G."/>
            <person name="Yang Z."/>
            <person name="Chen R."/>
            <person name="Liu S."/>
            <person name="Li J."/>
            <person name="Ma L."/>
            <person name="Liu H."/>
            <person name="Zhou Y."/>
            <person name="Zhao J."/>
            <person name="Fang X."/>
            <person name="Li G."/>
            <person name="Fang L."/>
            <person name="Li Y."/>
            <person name="Liu D."/>
            <person name="Zheng H."/>
            <person name="Zhang Y."/>
            <person name="Qin N."/>
            <person name="Li Z."/>
            <person name="Yang G."/>
            <person name="Yang S."/>
            <person name="Bolund L."/>
            <person name="Kristiansen K."/>
            <person name="Zheng H."/>
            <person name="Li S."/>
            <person name="Zhang X."/>
            <person name="Yang H."/>
            <person name="Wang J."/>
            <person name="Sun R."/>
            <person name="Zhang B."/>
            <person name="Jiang S."/>
            <person name="Wang J."/>
            <person name="Du Y."/>
            <person name="Li S."/>
        </authorList>
    </citation>
    <scope>NUCLEOTIDE SEQUENCE [LARGE SCALE GENOMIC DNA]</scope>
    <source>
        <strain evidence="3">cv. 9930</strain>
    </source>
</reference>
<dbReference type="Gramene" id="KGN54659">
    <property type="protein sequence ID" value="KGN54659"/>
    <property type="gene ID" value="Csa_4G418520"/>
</dbReference>
<evidence type="ECO:0000313" key="2">
    <source>
        <dbReference type="EMBL" id="KGN54659.1"/>
    </source>
</evidence>
<keyword evidence="3" id="KW-1185">Reference proteome</keyword>
<evidence type="ECO:0008006" key="4">
    <source>
        <dbReference type="Google" id="ProtNLM"/>
    </source>
</evidence>
<evidence type="ECO:0000313" key="3">
    <source>
        <dbReference type="Proteomes" id="UP000029981"/>
    </source>
</evidence>
<proteinExistence type="predicted"/>
<sequence>MERIGSWENNKKAALEAELKQIEHGEEKLKAEADEIAAKHRAIGSNLKERVRLHDENVIQPSDV</sequence>
<reference evidence="2 3" key="3">
    <citation type="journal article" date="2010" name="BMC Genomics">
        <title>Transcriptome sequencing and comparative analysis of cucumber flowers with different sex types.</title>
        <authorList>
            <person name="Guo S."/>
            <person name="Zheng Y."/>
            <person name="Joung J.G."/>
            <person name="Liu S."/>
            <person name="Zhang Z."/>
            <person name="Crasta O.R."/>
            <person name="Sobral B.W."/>
            <person name="Xu Y."/>
            <person name="Huang S."/>
            <person name="Fei Z."/>
        </authorList>
    </citation>
    <scope>NUCLEOTIDE SEQUENCE [LARGE SCALE GENOMIC DNA]</scope>
    <source>
        <strain evidence="3">cv. 9930</strain>
    </source>
</reference>
<dbReference type="AlphaFoldDB" id="A0A0A0L0S7"/>
<organism evidence="2 3">
    <name type="scientific">Cucumis sativus</name>
    <name type="common">Cucumber</name>
    <dbReference type="NCBI Taxonomy" id="3659"/>
    <lineage>
        <taxon>Eukaryota</taxon>
        <taxon>Viridiplantae</taxon>
        <taxon>Streptophyta</taxon>
        <taxon>Embryophyta</taxon>
        <taxon>Tracheophyta</taxon>
        <taxon>Spermatophyta</taxon>
        <taxon>Magnoliopsida</taxon>
        <taxon>eudicotyledons</taxon>
        <taxon>Gunneridae</taxon>
        <taxon>Pentapetalae</taxon>
        <taxon>rosids</taxon>
        <taxon>fabids</taxon>
        <taxon>Cucurbitales</taxon>
        <taxon>Cucurbitaceae</taxon>
        <taxon>Benincaseae</taxon>
        <taxon>Cucumis</taxon>
    </lineage>
</organism>
<protein>
    <recommendedName>
        <fullName evidence="4">Remorin C-terminal domain-containing protein</fullName>
    </recommendedName>
</protein>
<accession>A0A0A0L0S7</accession>
<reference evidence="2 3" key="2">
    <citation type="journal article" date="2009" name="PLoS ONE">
        <title>An integrated genetic and cytogenetic map of the cucumber genome.</title>
        <authorList>
            <person name="Ren Y."/>
            <person name="Zhang Z."/>
            <person name="Liu J."/>
            <person name="Staub J.E."/>
            <person name="Han Y."/>
            <person name="Cheng Z."/>
            <person name="Li X."/>
            <person name="Lu J."/>
            <person name="Miao H."/>
            <person name="Kang H."/>
            <person name="Xie B."/>
            <person name="Gu X."/>
            <person name="Wang X."/>
            <person name="Du Y."/>
            <person name="Jin W."/>
            <person name="Huang S."/>
        </authorList>
    </citation>
    <scope>NUCLEOTIDE SEQUENCE [LARGE SCALE GENOMIC DNA]</scope>
    <source>
        <strain evidence="3">cv. 9930</strain>
    </source>
</reference>
<feature type="coiled-coil region" evidence="1">
    <location>
        <begin position="12"/>
        <end position="39"/>
    </location>
</feature>
<dbReference type="EMBL" id="CM002925">
    <property type="protein sequence ID" value="KGN54659.1"/>
    <property type="molecule type" value="Genomic_DNA"/>
</dbReference>
<reference evidence="2 3" key="4">
    <citation type="journal article" date="2011" name="BMC Genomics">
        <title>RNA-Seq improves annotation of protein-coding genes in the cucumber genome.</title>
        <authorList>
            <person name="Li Z."/>
            <person name="Zhang Z."/>
            <person name="Yan P."/>
            <person name="Huang S."/>
            <person name="Fei Z."/>
            <person name="Lin K."/>
        </authorList>
    </citation>
    <scope>NUCLEOTIDE SEQUENCE [LARGE SCALE GENOMIC DNA]</scope>
    <source>
        <strain evidence="3">cv. 9930</strain>
    </source>
</reference>
<name>A0A0A0L0S7_CUCSA</name>
<evidence type="ECO:0000256" key="1">
    <source>
        <dbReference type="SAM" id="Coils"/>
    </source>
</evidence>
<gene>
    <name evidence="2" type="ORF">Csa_4G418520</name>
</gene>
<keyword evidence="1" id="KW-0175">Coiled coil</keyword>